<proteinExistence type="inferred from homology"/>
<dbReference type="RefSeq" id="WP_101335262.1">
    <property type="nucleotide sequence ID" value="NZ_PJNI01000014.1"/>
</dbReference>
<dbReference type="InterPro" id="IPR005807">
    <property type="entry name" value="SecE_bac"/>
</dbReference>
<comment type="function">
    <text evidence="8">Essential subunit of the Sec protein translocation channel SecYEG. Clamps together the 2 halves of SecY. May contact the channel plug during translocation.</text>
</comment>
<keyword evidence="7 8" id="KW-0472">Membrane</keyword>
<dbReference type="OrthoDB" id="9810735at2"/>
<evidence type="ECO:0000256" key="2">
    <source>
        <dbReference type="ARBA" id="ARBA00022448"/>
    </source>
</evidence>
<gene>
    <name evidence="8 9" type="primary">secE</name>
    <name evidence="9" type="ORF">CW751_11970</name>
</gene>
<evidence type="ECO:0000256" key="8">
    <source>
        <dbReference type="HAMAP-Rule" id="MF_00422"/>
    </source>
</evidence>
<dbReference type="Pfam" id="PF00584">
    <property type="entry name" value="SecE"/>
    <property type="match status" value="1"/>
</dbReference>
<comment type="subcellular location">
    <subcellularLocation>
        <location evidence="8">Cell membrane</location>
        <topology evidence="8">Single-pass membrane protein</topology>
    </subcellularLocation>
    <subcellularLocation>
        <location evidence="1">Membrane</location>
    </subcellularLocation>
</comment>
<feature type="transmembrane region" description="Helical" evidence="8">
    <location>
        <begin position="31"/>
        <end position="52"/>
    </location>
</feature>
<dbReference type="InterPro" id="IPR001901">
    <property type="entry name" value="Translocase_SecE/Sec61-g"/>
</dbReference>
<evidence type="ECO:0000256" key="7">
    <source>
        <dbReference type="ARBA" id="ARBA00023136"/>
    </source>
</evidence>
<keyword evidence="6 8" id="KW-0811">Translocation</keyword>
<keyword evidence="4 8" id="KW-0653">Protein transport</keyword>
<dbReference type="AlphaFoldDB" id="A0A2I0R100"/>
<keyword evidence="2 8" id="KW-0813">Transport</keyword>
<evidence type="ECO:0000256" key="4">
    <source>
        <dbReference type="ARBA" id="ARBA00022927"/>
    </source>
</evidence>
<keyword evidence="10" id="KW-1185">Reference proteome</keyword>
<sequence>MANIVNYIQDTYHELAHKVSWPTWTELQNNTIIVVIGSVIFSLLIFVMDFIFGINPSTYFWKGVLGLIYP</sequence>
<evidence type="ECO:0000256" key="3">
    <source>
        <dbReference type="ARBA" id="ARBA00022692"/>
    </source>
</evidence>
<name>A0A2I0R100_9FLAO</name>
<comment type="subunit">
    <text evidence="8">Component of the Sec protein translocase complex. Heterotrimer consisting of SecY, SecE and SecG subunits. The heterotrimers can form oligomers, although 1 heterotrimer is thought to be able to translocate proteins. Interacts with the ribosome. Interacts with SecDF, and other proteins may be involved. Interacts with SecA.</text>
</comment>
<dbReference type="GO" id="GO:0043952">
    <property type="term" value="P:protein transport by the Sec complex"/>
    <property type="evidence" value="ECO:0007669"/>
    <property type="project" value="UniProtKB-UniRule"/>
</dbReference>
<evidence type="ECO:0000256" key="5">
    <source>
        <dbReference type="ARBA" id="ARBA00022989"/>
    </source>
</evidence>
<comment type="similarity">
    <text evidence="8">Belongs to the SecE/SEC61-gamma family.</text>
</comment>
<dbReference type="GO" id="GO:0005886">
    <property type="term" value="C:plasma membrane"/>
    <property type="evidence" value="ECO:0007669"/>
    <property type="project" value="UniProtKB-SubCell"/>
</dbReference>
<evidence type="ECO:0000313" key="10">
    <source>
        <dbReference type="Proteomes" id="UP000236654"/>
    </source>
</evidence>
<dbReference type="Gene3D" id="1.20.5.1030">
    <property type="entry name" value="Preprotein translocase secy subunit"/>
    <property type="match status" value="1"/>
</dbReference>
<dbReference type="GO" id="GO:0009306">
    <property type="term" value="P:protein secretion"/>
    <property type="evidence" value="ECO:0007669"/>
    <property type="project" value="UniProtKB-UniRule"/>
</dbReference>
<protein>
    <recommendedName>
        <fullName evidence="8">Protein translocase subunit SecE</fullName>
    </recommendedName>
</protein>
<dbReference type="Proteomes" id="UP000236654">
    <property type="component" value="Unassembled WGS sequence"/>
</dbReference>
<dbReference type="NCBIfam" id="TIGR00964">
    <property type="entry name" value="secE_bact"/>
    <property type="match status" value="1"/>
</dbReference>
<reference evidence="9 10" key="1">
    <citation type="submission" date="2017-12" db="EMBL/GenBank/DDBJ databases">
        <title>The draft genome sequence of Brumimicrobium saltpan LHR20.</title>
        <authorList>
            <person name="Do Z.-J."/>
            <person name="Luo H.-R."/>
        </authorList>
    </citation>
    <scope>NUCLEOTIDE SEQUENCE [LARGE SCALE GENOMIC DNA]</scope>
    <source>
        <strain evidence="9 10">LHR20</strain>
    </source>
</reference>
<dbReference type="GO" id="GO:0065002">
    <property type="term" value="P:intracellular protein transmembrane transport"/>
    <property type="evidence" value="ECO:0007669"/>
    <property type="project" value="UniProtKB-UniRule"/>
</dbReference>
<keyword evidence="8" id="KW-1003">Cell membrane</keyword>
<dbReference type="HAMAP" id="MF_00422">
    <property type="entry name" value="SecE"/>
    <property type="match status" value="1"/>
</dbReference>
<dbReference type="InterPro" id="IPR038379">
    <property type="entry name" value="SecE_sf"/>
</dbReference>
<comment type="caution">
    <text evidence="9">The sequence shown here is derived from an EMBL/GenBank/DDBJ whole genome shotgun (WGS) entry which is preliminary data.</text>
</comment>
<organism evidence="9 10">
    <name type="scientific">Brumimicrobium salinarum</name>
    <dbReference type="NCBI Taxonomy" id="2058658"/>
    <lineage>
        <taxon>Bacteria</taxon>
        <taxon>Pseudomonadati</taxon>
        <taxon>Bacteroidota</taxon>
        <taxon>Flavobacteriia</taxon>
        <taxon>Flavobacteriales</taxon>
        <taxon>Crocinitomicaceae</taxon>
        <taxon>Brumimicrobium</taxon>
    </lineage>
</organism>
<dbReference type="GO" id="GO:0006605">
    <property type="term" value="P:protein targeting"/>
    <property type="evidence" value="ECO:0007669"/>
    <property type="project" value="UniProtKB-UniRule"/>
</dbReference>
<dbReference type="GO" id="GO:0008320">
    <property type="term" value="F:protein transmembrane transporter activity"/>
    <property type="evidence" value="ECO:0007669"/>
    <property type="project" value="UniProtKB-UniRule"/>
</dbReference>
<evidence type="ECO:0000256" key="6">
    <source>
        <dbReference type="ARBA" id="ARBA00023010"/>
    </source>
</evidence>
<dbReference type="EMBL" id="PJNI01000014">
    <property type="protein sequence ID" value="PKR80070.1"/>
    <property type="molecule type" value="Genomic_DNA"/>
</dbReference>
<keyword evidence="3 8" id="KW-0812">Transmembrane</keyword>
<evidence type="ECO:0000256" key="1">
    <source>
        <dbReference type="ARBA" id="ARBA00004370"/>
    </source>
</evidence>
<evidence type="ECO:0000313" key="9">
    <source>
        <dbReference type="EMBL" id="PKR80070.1"/>
    </source>
</evidence>
<accession>A0A2I0R100</accession>
<keyword evidence="5 8" id="KW-1133">Transmembrane helix</keyword>